<gene>
    <name evidence="3" type="ORF">KJI95_01560</name>
</gene>
<dbReference type="Proteomes" id="UP001195903">
    <property type="component" value="Unassembled WGS sequence"/>
</dbReference>
<feature type="chain" id="PRO_5046115613" evidence="2">
    <location>
        <begin position="27"/>
        <end position="701"/>
    </location>
</feature>
<reference evidence="3 4" key="1">
    <citation type="submission" date="2021-05" db="EMBL/GenBank/DDBJ databases">
        <title>Shewanella sp. JM162201.</title>
        <authorList>
            <person name="Xu S."/>
            <person name="Li A."/>
        </authorList>
    </citation>
    <scope>NUCLEOTIDE SEQUENCE [LARGE SCALE GENOMIC DNA]</scope>
    <source>
        <strain evidence="3 4">JM162201</strain>
    </source>
</reference>
<keyword evidence="2" id="KW-0732">Signal</keyword>
<feature type="region of interest" description="Disordered" evidence="1">
    <location>
        <begin position="70"/>
        <end position="90"/>
    </location>
</feature>
<keyword evidence="4" id="KW-1185">Reference proteome</keyword>
<accession>A0ABS5UYL2</accession>
<comment type="caution">
    <text evidence="3">The sequence shown here is derived from an EMBL/GenBank/DDBJ whole genome shotgun (WGS) entry which is preliminary data.</text>
</comment>
<dbReference type="Pfam" id="PF11854">
    <property type="entry name" value="MtrB_PioB"/>
    <property type="match status" value="1"/>
</dbReference>
<dbReference type="RefSeq" id="WP_214505410.1">
    <property type="nucleotide sequence ID" value="NZ_JAHEPS010000001.1"/>
</dbReference>
<protein>
    <submittedName>
        <fullName evidence="3">MtrB/PioB family decaheme-associated outer membrane protein</fullName>
    </submittedName>
</protein>
<evidence type="ECO:0000313" key="4">
    <source>
        <dbReference type="Proteomes" id="UP001195903"/>
    </source>
</evidence>
<sequence>MNTPITVRLTLVSLAIAAALSPIAYAQGGYGLKDANRSAVKKEAWVCKGCTSNIENKGVVTLGIATQDGDDSHIGNTTGTDSDGGAVSVSGNLRQRKEDGTRLDAQAHKLGFDDGSASLTLRSPGHYQIYLNYQALTRFDAEGLTPYLSAGGQLSLPDDWQSAGTTAGMTGLANSNPVKLEKKRQRFELGGEVSGDGFDSAMNFRHETREGAQRSSVNLLTNAAMVAKPIDDSTDTLDASVSFRRDGFLGAINGQVSKYSNQYQKLAFDNAFYPTFGAAYGGQMAVDPDNQAFSLGSSLQFFEGRQQALMHLRFARMSQDEALLDATVTGPSPQLPIAAVDNQVDVMELGLRYSNRPTRELSLKASYDFRDRDNKTPEYLFPQVVTDSIYRGDAWNKPYDRTRQQLALGAQYRFSRSWDLSSDYSYEHNSYNLLSRDSVFEHRIDAALRGQILPNWQIRLIGEAADRRGGNYEASDYTERANQSAMRQYFLADRDKREIKLMTDHSFDALSLQFNLHTGNEDYSDNDNSLGLSEVRYTGFGLNGSYPIADNIHLNAFVGKDWRDSEQAGSSTGVSRWFAENRDENTSVSLGIKWDKLWDDKLTLGSDYLYSDGSSDTEVSQGLQSLYGPYSATRHTLKSWADYRLNESMSLRFDWIYEDYRDMDWANDNLAMDAIPNVILLGDLSHDYQAHYFGFSFSYQW</sequence>
<name>A0ABS5UYL2_9GAMM</name>
<dbReference type="InterPro" id="IPR020016">
    <property type="entry name" value="Decahaem-assoc_OM_MtrB/PioB"/>
</dbReference>
<evidence type="ECO:0000313" key="3">
    <source>
        <dbReference type="EMBL" id="MBT1443214.1"/>
    </source>
</evidence>
<dbReference type="NCBIfam" id="TIGR03509">
    <property type="entry name" value="OMP_MtrB_PioB"/>
    <property type="match status" value="1"/>
</dbReference>
<evidence type="ECO:0000256" key="1">
    <source>
        <dbReference type="SAM" id="MobiDB-lite"/>
    </source>
</evidence>
<feature type="signal peptide" evidence="2">
    <location>
        <begin position="1"/>
        <end position="26"/>
    </location>
</feature>
<organism evidence="3 4">
    <name type="scientific">Shewanella jiangmenensis</name>
    <dbReference type="NCBI Taxonomy" id="2837387"/>
    <lineage>
        <taxon>Bacteria</taxon>
        <taxon>Pseudomonadati</taxon>
        <taxon>Pseudomonadota</taxon>
        <taxon>Gammaproteobacteria</taxon>
        <taxon>Alteromonadales</taxon>
        <taxon>Shewanellaceae</taxon>
        <taxon>Shewanella</taxon>
    </lineage>
</organism>
<evidence type="ECO:0000256" key="2">
    <source>
        <dbReference type="SAM" id="SignalP"/>
    </source>
</evidence>
<proteinExistence type="predicted"/>
<dbReference type="SUPFAM" id="SSF56935">
    <property type="entry name" value="Porins"/>
    <property type="match status" value="1"/>
</dbReference>
<dbReference type="EMBL" id="JAHEPS010000001">
    <property type="protein sequence ID" value="MBT1443214.1"/>
    <property type="molecule type" value="Genomic_DNA"/>
</dbReference>